<dbReference type="AlphaFoldDB" id="A0A1F5EQ44"/>
<evidence type="ECO:0008006" key="4">
    <source>
        <dbReference type="Google" id="ProtNLM"/>
    </source>
</evidence>
<dbReference type="Gene3D" id="1.10.530.10">
    <property type="match status" value="1"/>
</dbReference>
<protein>
    <recommendedName>
        <fullName evidence="4">Transglycosylase SLT domain-containing protein</fullName>
    </recommendedName>
</protein>
<sequence>MKKSTKGLSIILLMVVFLVFPNLTKSEVTCSINLDGKTDAELQIALKKCEEEIAEQNALLQQKQRESVTIERDIDIINSKITKTQADIKAKDIKIYQLKQGISSKKETLTELNNRSERTLESISGIIKKTNELDDFSVVEALLSQESISEFFVDFDDFDILESDLQNNLMAIRQIKGETMTAQQILEEQQRNELALKIAKEEEKRKAEAYKSENKKLLSVNRAQEDEYKKTIAEKERIKNEIRNRIFRTVGGTEMKFGEALRLIQPYEDAIGIESALVLAVLTQESAIDGVIGKNLGRCTYNQTASNSAGTVMSNSQKPSFLAIMKELGMDPDTTPVSCPIYGDGNYGGAMGPSQFMPRTWYDIDTGYGYKTRVAKILGISAPSPFVNLDAFVGTASYLSDARASCSAKFTSQFEIWSCSAARYYAGGNYAKHMYSKYSYGYKVAERAMQFQKDIDTLDL</sequence>
<gene>
    <name evidence="2" type="ORF">A2996_03580</name>
</gene>
<proteinExistence type="predicted"/>
<dbReference type="SUPFAM" id="SSF53955">
    <property type="entry name" value="Lysozyme-like"/>
    <property type="match status" value="1"/>
</dbReference>
<name>A0A1F5EQ44_9BACT</name>
<dbReference type="Proteomes" id="UP000176865">
    <property type="component" value="Unassembled WGS sequence"/>
</dbReference>
<accession>A0A1F5EQ44</accession>
<reference evidence="2 3" key="1">
    <citation type="journal article" date="2016" name="Nat. Commun.">
        <title>Thousands of microbial genomes shed light on interconnected biogeochemical processes in an aquifer system.</title>
        <authorList>
            <person name="Anantharaman K."/>
            <person name="Brown C.T."/>
            <person name="Hug L.A."/>
            <person name="Sharon I."/>
            <person name="Castelle C.J."/>
            <person name="Probst A.J."/>
            <person name="Thomas B.C."/>
            <person name="Singh A."/>
            <person name="Wilkins M.J."/>
            <person name="Karaoz U."/>
            <person name="Brodie E.L."/>
            <person name="Williams K.H."/>
            <person name="Hubbard S.S."/>
            <person name="Banfield J.F."/>
        </authorList>
    </citation>
    <scope>NUCLEOTIDE SEQUENCE [LARGE SCALE GENOMIC DNA]</scope>
</reference>
<dbReference type="STRING" id="1797579.A2996_03580"/>
<dbReference type="EMBL" id="MFAB01000001">
    <property type="protein sequence ID" value="OGD69518.1"/>
    <property type="molecule type" value="Genomic_DNA"/>
</dbReference>
<dbReference type="Gene3D" id="6.10.250.3150">
    <property type="match status" value="1"/>
</dbReference>
<evidence type="ECO:0000313" key="3">
    <source>
        <dbReference type="Proteomes" id="UP000176865"/>
    </source>
</evidence>
<comment type="caution">
    <text evidence="2">The sequence shown here is derived from an EMBL/GenBank/DDBJ whole genome shotgun (WGS) entry which is preliminary data.</text>
</comment>
<keyword evidence="1" id="KW-0175">Coiled coil</keyword>
<organism evidence="2 3">
    <name type="scientific">Candidatus Campbellbacteria bacterium RIFCSPLOWO2_01_FULL_34_15</name>
    <dbReference type="NCBI Taxonomy" id="1797579"/>
    <lineage>
        <taxon>Bacteria</taxon>
        <taxon>Candidatus Campbelliibacteriota</taxon>
    </lineage>
</organism>
<evidence type="ECO:0000313" key="2">
    <source>
        <dbReference type="EMBL" id="OGD69518.1"/>
    </source>
</evidence>
<dbReference type="InterPro" id="IPR023346">
    <property type="entry name" value="Lysozyme-like_dom_sf"/>
</dbReference>
<feature type="coiled-coil region" evidence="1">
    <location>
        <begin position="186"/>
        <end position="245"/>
    </location>
</feature>
<evidence type="ECO:0000256" key="1">
    <source>
        <dbReference type="SAM" id="Coils"/>
    </source>
</evidence>
<feature type="coiled-coil region" evidence="1">
    <location>
        <begin position="39"/>
        <end position="66"/>
    </location>
</feature>